<accession>A0A0W0F850</accession>
<gene>
    <name evidence="3" type="ORF">WG66_14939</name>
</gene>
<evidence type="ECO:0000313" key="3">
    <source>
        <dbReference type="EMBL" id="KTB32491.1"/>
    </source>
</evidence>
<dbReference type="AlphaFoldDB" id="A0A0W0F850"/>
<dbReference type="Pfam" id="PF24883">
    <property type="entry name" value="NPHP3_N"/>
    <property type="match status" value="1"/>
</dbReference>
<protein>
    <recommendedName>
        <fullName evidence="2">NACHT domain-containing protein</fullName>
    </recommendedName>
</protein>
<sequence>MFEQARDFSVHGGHFNVAGRDINNNFNSVDDPIRLLYNTIKDVGAGHDSEARYPLPNCHPGTREKVLHEIRDWIYSPNPQDRIFWLFGPPGAGKSAIAQSIAEMGERDGFLVSSFFFSRGHPRRRNAKTLFPTIAYDLVTRIPELRGFVEQALRSNPAVLQARLEVQFEKLIVEPCRHLAQLCDYPWVIIVDGLDECGDGQEQGTHRQEQQRILSILGTLLQWLPNNIRLRFLICSRPELHIRLAFDTDIFRPYLRRTVLDDETFDASHDITTFLTNEFGRIRSDPRNTHIPFPSPWPAPGVVYELTQKASGLFIYASTVVKFIDAPCVNPCTRLKLVLEPNSGPQSSSPFADLDKLYLQILVSQPEHSKLQKIIHGQMASFLYSYGGVITPQRIEALLFLDEGDVISALSGMHSIFQIGGHDDEIRVLHASFKDFLQDPTRSGNFYLGDKQTQSNLQALQCFDVINHYSNVKREQLSEAQSYILGIAWENWADCCIESNLDDQVLNALWTVNFATWFGLWLTEYLYDISNSSAPWVSCKPICQFFWQSRGLLKHLQKELNMPADIISHFPDPTSSLCIKISQSDIPDTVLHEFIDTVAIFLAWSLIDMGLTVPLKEKSRLQALLVTYPNILDPEHFHFIPSGFPIFPIKFS</sequence>
<dbReference type="SUPFAM" id="SSF52540">
    <property type="entry name" value="P-loop containing nucleoside triphosphate hydrolases"/>
    <property type="match status" value="1"/>
</dbReference>
<evidence type="ECO:0000256" key="1">
    <source>
        <dbReference type="ARBA" id="ARBA00022737"/>
    </source>
</evidence>
<name>A0A0W0F850_MONRR</name>
<dbReference type="PROSITE" id="PS50837">
    <property type="entry name" value="NACHT"/>
    <property type="match status" value="1"/>
</dbReference>
<dbReference type="InterPro" id="IPR027417">
    <property type="entry name" value="P-loop_NTPase"/>
</dbReference>
<dbReference type="InterPro" id="IPR007111">
    <property type="entry name" value="NACHT_NTPase"/>
</dbReference>
<feature type="domain" description="NACHT" evidence="2">
    <location>
        <begin position="82"/>
        <end position="238"/>
    </location>
</feature>
<dbReference type="Gene3D" id="3.40.50.300">
    <property type="entry name" value="P-loop containing nucleotide triphosphate hydrolases"/>
    <property type="match status" value="1"/>
</dbReference>
<organism evidence="3 4">
    <name type="scientific">Moniliophthora roreri</name>
    <name type="common">Frosty pod rot fungus</name>
    <name type="synonym">Monilia roreri</name>
    <dbReference type="NCBI Taxonomy" id="221103"/>
    <lineage>
        <taxon>Eukaryota</taxon>
        <taxon>Fungi</taxon>
        <taxon>Dikarya</taxon>
        <taxon>Basidiomycota</taxon>
        <taxon>Agaricomycotina</taxon>
        <taxon>Agaricomycetes</taxon>
        <taxon>Agaricomycetidae</taxon>
        <taxon>Agaricales</taxon>
        <taxon>Marasmiineae</taxon>
        <taxon>Marasmiaceae</taxon>
        <taxon>Moniliophthora</taxon>
    </lineage>
</organism>
<dbReference type="PANTHER" id="PTHR10039:SF17">
    <property type="entry name" value="FUNGAL STAND N-TERMINAL GOODBYE DOMAIN-CONTAINING PROTEIN-RELATED"/>
    <property type="match status" value="1"/>
</dbReference>
<dbReference type="EMBL" id="LATX01002223">
    <property type="protein sequence ID" value="KTB32491.1"/>
    <property type="molecule type" value="Genomic_DNA"/>
</dbReference>
<evidence type="ECO:0000313" key="4">
    <source>
        <dbReference type="Proteomes" id="UP000054988"/>
    </source>
</evidence>
<reference evidence="3 4" key="1">
    <citation type="submission" date="2015-12" db="EMBL/GenBank/DDBJ databases">
        <title>Draft genome sequence of Moniliophthora roreri, the causal agent of frosty pod rot of cacao.</title>
        <authorList>
            <person name="Aime M.C."/>
            <person name="Diaz-Valderrama J.R."/>
            <person name="Kijpornyongpan T."/>
            <person name="Phillips-Mora W."/>
        </authorList>
    </citation>
    <scope>NUCLEOTIDE SEQUENCE [LARGE SCALE GENOMIC DNA]</scope>
    <source>
        <strain evidence="3 4">MCA 2952</strain>
    </source>
</reference>
<proteinExistence type="predicted"/>
<dbReference type="Proteomes" id="UP000054988">
    <property type="component" value="Unassembled WGS sequence"/>
</dbReference>
<keyword evidence="1" id="KW-0677">Repeat</keyword>
<evidence type="ECO:0000259" key="2">
    <source>
        <dbReference type="PROSITE" id="PS50837"/>
    </source>
</evidence>
<dbReference type="eggNOG" id="ENOG502QWK4">
    <property type="taxonomic scope" value="Eukaryota"/>
</dbReference>
<comment type="caution">
    <text evidence="3">The sequence shown here is derived from an EMBL/GenBank/DDBJ whole genome shotgun (WGS) entry which is preliminary data.</text>
</comment>
<dbReference type="InterPro" id="IPR056884">
    <property type="entry name" value="NPHP3-like_N"/>
</dbReference>
<dbReference type="PANTHER" id="PTHR10039">
    <property type="entry name" value="AMELOGENIN"/>
    <property type="match status" value="1"/>
</dbReference>